<dbReference type="GO" id="GO:0004519">
    <property type="term" value="F:endonuclease activity"/>
    <property type="evidence" value="ECO:0007669"/>
    <property type="project" value="UniProtKB-KW"/>
</dbReference>
<evidence type="ECO:0000259" key="2">
    <source>
        <dbReference type="Pfam" id="PF04471"/>
    </source>
</evidence>
<evidence type="ECO:0000313" key="4">
    <source>
        <dbReference type="Proteomes" id="UP001229952"/>
    </source>
</evidence>
<sequence>MTVPRRERGSDGPRKAFSVRTTAYGMGAVALLICGGGFMVRTAWEGACRHPAAVVPVAALGAAGILLLYLRRPRRRPRGGPGPLAEAVHELFDPPQESSAPAPGPFERPQGDDIARTAVLTEPETAEPAQEVEDYADLDADGFEDAIAALCERDGCSDVQVVGGAGDLGADVIATAPDGRRLVVQCKRYGPNTKVGSQDLQRFGGTCYAVHEAEIAVCVTTSEYTAPALEYAEQCAILCLDGAALADWDEGTSPPPWQTEVGL</sequence>
<dbReference type="InterPro" id="IPR011335">
    <property type="entry name" value="Restrct_endonuc-II-like"/>
</dbReference>
<evidence type="ECO:0000313" key="3">
    <source>
        <dbReference type="EMBL" id="WLQ39523.1"/>
    </source>
</evidence>
<dbReference type="Gene3D" id="3.40.1350.10">
    <property type="match status" value="1"/>
</dbReference>
<gene>
    <name evidence="3" type="ORF">P8A22_05550</name>
</gene>
<feature type="transmembrane region" description="Helical" evidence="1">
    <location>
        <begin position="52"/>
        <end position="70"/>
    </location>
</feature>
<dbReference type="Proteomes" id="UP001229952">
    <property type="component" value="Chromosome"/>
</dbReference>
<dbReference type="RefSeq" id="WP_306086111.1">
    <property type="nucleotide sequence ID" value="NZ_CP120992.1"/>
</dbReference>
<dbReference type="Pfam" id="PF04471">
    <property type="entry name" value="Mrr_cat"/>
    <property type="match status" value="1"/>
</dbReference>
<dbReference type="PANTHER" id="PTHR30015:SF6">
    <property type="entry name" value="SLL1429 PROTEIN"/>
    <property type="match status" value="1"/>
</dbReference>
<dbReference type="InterPro" id="IPR011856">
    <property type="entry name" value="tRNA_endonuc-like_dom_sf"/>
</dbReference>
<proteinExistence type="predicted"/>
<keyword evidence="1" id="KW-0472">Membrane</keyword>
<name>A0ABY9I009_9ACTN</name>
<dbReference type="InterPro" id="IPR052906">
    <property type="entry name" value="Type_IV_Methyl-Rstrct_Enzyme"/>
</dbReference>
<keyword evidence="4" id="KW-1185">Reference proteome</keyword>
<feature type="domain" description="Restriction endonuclease type IV Mrr" evidence="2">
    <location>
        <begin position="138"/>
        <end position="248"/>
    </location>
</feature>
<dbReference type="EMBL" id="CP120992">
    <property type="protein sequence ID" value="WLQ39523.1"/>
    <property type="molecule type" value="Genomic_DNA"/>
</dbReference>
<keyword evidence="3" id="KW-0255">Endonuclease</keyword>
<keyword evidence="3" id="KW-0378">Hydrolase</keyword>
<evidence type="ECO:0000256" key="1">
    <source>
        <dbReference type="SAM" id="Phobius"/>
    </source>
</evidence>
<dbReference type="SUPFAM" id="SSF52980">
    <property type="entry name" value="Restriction endonuclease-like"/>
    <property type="match status" value="1"/>
</dbReference>
<keyword evidence="3" id="KW-0540">Nuclease</keyword>
<accession>A0ABY9I009</accession>
<dbReference type="PANTHER" id="PTHR30015">
    <property type="entry name" value="MRR RESTRICTION SYSTEM PROTEIN"/>
    <property type="match status" value="1"/>
</dbReference>
<reference evidence="3 4" key="1">
    <citation type="submission" date="2023-03" db="EMBL/GenBank/DDBJ databases">
        <title>Isolation and description of six Streptomyces strains from soil environments, able to metabolize different microbial glucans.</title>
        <authorList>
            <person name="Widen T."/>
            <person name="Larsbrink J."/>
        </authorList>
    </citation>
    <scope>NUCLEOTIDE SEQUENCE [LARGE SCALE GENOMIC DNA]</scope>
    <source>
        <strain evidence="3 4">Mut2</strain>
    </source>
</reference>
<keyword evidence="1" id="KW-1133">Transmembrane helix</keyword>
<dbReference type="InterPro" id="IPR007560">
    <property type="entry name" value="Restrct_endonuc_IV_Mrr"/>
</dbReference>
<feature type="transmembrane region" description="Helical" evidence="1">
    <location>
        <begin position="21"/>
        <end position="40"/>
    </location>
</feature>
<organism evidence="3 4">
    <name type="scientific">Streptomyces laculatispora</name>
    <dbReference type="NCBI Taxonomy" id="887464"/>
    <lineage>
        <taxon>Bacteria</taxon>
        <taxon>Bacillati</taxon>
        <taxon>Actinomycetota</taxon>
        <taxon>Actinomycetes</taxon>
        <taxon>Kitasatosporales</taxon>
        <taxon>Streptomycetaceae</taxon>
        <taxon>Streptomyces</taxon>
    </lineage>
</organism>
<keyword evidence="1" id="KW-0812">Transmembrane</keyword>
<protein>
    <submittedName>
        <fullName evidence="3">Restriction endonuclease</fullName>
    </submittedName>
</protein>